<reference evidence="5 6" key="1">
    <citation type="submission" date="2016-10" db="EMBL/GenBank/DDBJ databases">
        <authorList>
            <person name="de Groot N.N."/>
        </authorList>
    </citation>
    <scope>NUCLEOTIDE SEQUENCE [LARGE SCALE GENOMIC DNA]</scope>
    <source>
        <strain evidence="6">P4B,CCM 7963,CECT 7998,DSM 25260,IBRC-M 10614,KCTC 13821</strain>
    </source>
</reference>
<evidence type="ECO:0000313" key="5">
    <source>
        <dbReference type="EMBL" id="SDI39742.1"/>
    </source>
</evidence>
<organism evidence="5 6">
    <name type="scientific">Alteribacillus bidgolensis</name>
    <dbReference type="NCBI Taxonomy" id="930129"/>
    <lineage>
        <taxon>Bacteria</taxon>
        <taxon>Bacillati</taxon>
        <taxon>Bacillota</taxon>
        <taxon>Bacilli</taxon>
        <taxon>Bacillales</taxon>
        <taxon>Bacillaceae</taxon>
        <taxon>Alteribacillus</taxon>
    </lineage>
</organism>
<protein>
    <submittedName>
        <fullName evidence="5">Myo-inositol 2-dehydrogenase</fullName>
    </submittedName>
</protein>
<dbReference type="PANTHER" id="PTHR42840:SF3">
    <property type="entry name" value="BINDING ROSSMANN FOLD OXIDOREDUCTASE, PUTATIVE (AFU_ORTHOLOGUE AFUA_2G10240)-RELATED"/>
    <property type="match status" value="1"/>
</dbReference>
<keyword evidence="6" id="KW-1185">Reference proteome</keyword>
<dbReference type="Pfam" id="PF22725">
    <property type="entry name" value="GFO_IDH_MocA_C3"/>
    <property type="match status" value="1"/>
</dbReference>
<comment type="similarity">
    <text evidence="1">Belongs to the Gfo/Idh/MocA family.</text>
</comment>
<dbReference type="PANTHER" id="PTHR42840">
    <property type="entry name" value="NAD(P)-BINDING ROSSMANN-FOLD SUPERFAMILY PROTEIN-RELATED"/>
    <property type="match status" value="1"/>
</dbReference>
<dbReference type="Gene3D" id="3.40.50.720">
    <property type="entry name" value="NAD(P)-binding Rossmann-like Domain"/>
    <property type="match status" value="1"/>
</dbReference>
<dbReference type="SUPFAM" id="SSF55347">
    <property type="entry name" value="Glyceraldehyde-3-phosphate dehydrogenase-like, C-terminal domain"/>
    <property type="match status" value="1"/>
</dbReference>
<dbReference type="SUPFAM" id="SSF51735">
    <property type="entry name" value="NAD(P)-binding Rossmann-fold domains"/>
    <property type="match status" value="1"/>
</dbReference>
<dbReference type="FunFam" id="3.30.360.10:FF:000023">
    <property type="entry name" value="Inositol 2-dehydrogenase"/>
    <property type="match status" value="1"/>
</dbReference>
<dbReference type="InterPro" id="IPR030827">
    <property type="entry name" value="Myo_inos_IolG"/>
</dbReference>
<dbReference type="Proteomes" id="UP000199017">
    <property type="component" value="Unassembled WGS sequence"/>
</dbReference>
<dbReference type="Pfam" id="PF01408">
    <property type="entry name" value="GFO_IDH_MocA"/>
    <property type="match status" value="1"/>
</dbReference>
<feature type="domain" description="GFO/IDH/MocA-like oxidoreductase" evidence="4">
    <location>
        <begin position="132"/>
        <end position="253"/>
    </location>
</feature>
<feature type="domain" description="Gfo/Idh/MocA-like oxidoreductase N-terminal" evidence="3">
    <location>
        <begin position="7"/>
        <end position="124"/>
    </location>
</feature>
<dbReference type="EMBL" id="FNDU01000007">
    <property type="protein sequence ID" value="SDI39742.1"/>
    <property type="molecule type" value="Genomic_DNA"/>
</dbReference>
<evidence type="ECO:0000256" key="1">
    <source>
        <dbReference type="ARBA" id="ARBA00010928"/>
    </source>
</evidence>
<keyword evidence="2" id="KW-0560">Oxidoreductase</keyword>
<dbReference type="InterPro" id="IPR036291">
    <property type="entry name" value="NAD(P)-bd_dom_sf"/>
</dbReference>
<dbReference type="NCBIfam" id="TIGR04380">
    <property type="entry name" value="myo_inos_iolG"/>
    <property type="match status" value="1"/>
</dbReference>
<evidence type="ECO:0000259" key="3">
    <source>
        <dbReference type="Pfam" id="PF01408"/>
    </source>
</evidence>
<proteinExistence type="inferred from homology"/>
<dbReference type="AlphaFoldDB" id="A0A1G8K8I4"/>
<dbReference type="GO" id="GO:0016491">
    <property type="term" value="F:oxidoreductase activity"/>
    <property type="evidence" value="ECO:0007669"/>
    <property type="project" value="UniProtKB-KW"/>
</dbReference>
<name>A0A1G8K8I4_9BACI</name>
<gene>
    <name evidence="5" type="ORF">SAMN05216352_107109</name>
</gene>
<dbReference type="InterPro" id="IPR055170">
    <property type="entry name" value="GFO_IDH_MocA-like_dom"/>
</dbReference>
<dbReference type="GO" id="GO:0000166">
    <property type="term" value="F:nucleotide binding"/>
    <property type="evidence" value="ECO:0007669"/>
    <property type="project" value="InterPro"/>
</dbReference>
<accession>A0A1G8K8I4</accession>
<evidence type="ECO:0000313" key="6">
    <source>
        <dbReference type="Proteomes" id="UP000199017"/>
    </source>
</evidence>
<sequence>MMDKAVVAIVGAGKIGQIHIDNILGMNNVELKTILDVYTDHLQGTAYEKAVPIITNNPEDITNDPEIDGVLICTSTDTHAAFIEQFANAGKHIFCEKPISFKTEETKKALDAVEKAGVKFQIGFNRRFDRHFRKVQETVREGEIGNPHIIKITSRDPQPPPEEYVKRSGGMFMDMTIHDFDMIRYLSGSEVKEVSVKSANLVDDRFERNNDVDTAIITITFEDGSLGVIDNSRQAVYGYDQRIEVFGSKGSAEAENERPTNVRINTKEAITVDHPKYFFLERYNDAYIEEIKQFAIAILENSPIACSGEDGLKAELLARAAQLSLEENRSVPLTELIAKA</sequence>
<dbReference type="STRING" id="930129.SAMN05216352_107109"/>
<evidence type="ECO:0000256" key="2">
    <source>
        <dbReference type="ARBA" id="ARBA00023002"/>
    </source>
</evidence>
<evidence type="ECO:0000259" key="4">
    <source>
        <dbReference type="Pfam" id="PF22725"/>
    </source>
</evidence>
<dbReference type="Gene3D" id="3.30.360.10">
    <property type="entry name" value="Dihydrodipicolinate Reductase, domain 2"/>
    <property type="match status" value="1"/>
</dbReference>
<dbReference type="InterPro" id="IPR000683">
    <property type="entry name" value="Gfo/Idh/MocA-like_OxRdtase_N"/>
</dbReference>